<evidence type="ECO:0000313" key="2">
    <source>
        <dbReference type="EMBL" id="MDZ8162147.1"/>
    </source>
</evidence>
<dbReference type="RefSeq" id="WP_277816680.1">
    <property type="nucleotide sequence ID" value="NZ_BAAAPT010000002.1"/>
</dbReference>
<proteinExistence type="predicted"/>
<organism evidence="2 3">
    <name type="scientific">Microbacterium aquimaris</name>
    <dbReference type="NCBI Taxonomy" id="459816"/>
    <lineage>
        <taxon>Bacteria</taxon>
        <taxon>Bacillati</taxon>
        <taxon>Actinomycetota</taxon>
        <taxon>Actinomycetes</taxon>
        <taxon>Micrococcales</taxon>
        <taxon>Microbacteriaceae</taxon>
        <taxon>Microbacterium</taxon>
    </lineage>
</organism>
<reference evidence="2 3" key="1">
    <citation type="submission" date="2023-10" db="EMBL/GenBank/DDBJ databases">
        <title>Microbacterium xanthum sp. nov., isolated from seaweed.</title>
        <authorList>
            <person name="Lee S.D."/>
        </authorList>
    </citation>
    <scope>NUCLEOTIDE SEQUENCE [LARGE SCALE GENOMIC DNA]</scope>
    <source>
        <strain evidence="2 3">KCTC 19124</strain>
    </source>
</reference>
<gene>
    <name evidence="2" type="ORF">R2Q92_09865</name>
</gene>
<evidence type="ECO:0000313" key="3">
    <source>
        <dbReference type="Proteomes" id="UP001291912"/>
    </source>
</evidence>
<dbReference type="InterPro" id="IPR021810">
    <property type="entry name" value="T1RH-like_C"/>
</dbReference>
<protein>
    <submittedName>
        <fullName evidence="2">DUF3387 domain-containing protein</fullName>
    </submittedName>
</protein>
<evidence type="ECO:0000259" key="1">
    <source>
        <dbReference type="Pfam" id="PF11867"/>
    </source>
</evidence>
<comment type="caution">
    <text evidence="2">The sequence shown here is derived from an EMBL/GenBank/DDBJ whole genome shotgun (WGS) entry which is preliminary data.</text>
</comment>
<keyword evidence="3" id="KW-1185">Reference proteome</keyword>
<dbReference type="EMBL" id="JAWJYN010000002">
    <property type="protein sequence ID" value="MDZ8162147.1"/>
    <property type="molecule type" value="Genomic_DNA"/>
</dbReference>
<accession>A0ABU5N830</accession>
<dbReference type="Proteomes" id="UP001291912">
    <property type="component" value="Unassembled WGS sequence"/>
</dbReference>
<sequence length="84" mass="9476">MRRLSGKQPAAKLAMEEAVIKQIAHEVTEIVRNDAKTDWNLKETVRAKLRTRIKRLLLKHGYPPDQELAATELMLKQAEVTAGG</sequence>
<feature type="domain" description="Type I restriction enzyme HindI endonuclease subunit-like C-terminal" evidence="1">
    <location>
        <begin position="10"/>
        <end position="82"/>
    </location>
</feature>
<dbReference type="Pfam" id="PF11867">
    <property type="entry name" value="T1RH-like_C"/>
    <property type="match status" value="1"/>
</dbReference>
<name>A0ABU5N830_9MICO</name>